<sequence>MEGKMAELLAPAGNMEALIAAISNGCDAIYLGMQKFGARAYSSNFDFESLKEAISYAHLRNVKIYVTMNTIVFENEIEAMKQQMHQLNEIGVDAIIVADLAAFDYLVNNFADMEAHCSTQMGIDDLDGTLFFKELGAKRIVLSREVPIEKVKEIKKIAQVPLEIFVHGALCVSYSGNCLMSGLIGYRSGNRGRCVGSCRKEYEIIDKTADEALGKNYILSTKDLNTIDYIDDLKEIDSLKIEGRMKEPAYVANVVSRYRRALDYKITEEDKTNLSKTFNRTFTKGYLFHEDKKDITNILRPNNYGYEIGKISNIVKGMYEIKLTRPLNQNDIIRISHNNEDIVLTVVKLYDKEGKLINRANDVGYIKIKEKLSKDDVVYLTKDYLYYKELESSLEKEFKRFNLDIKVNAQPNSKLIIEAEGLGFNFLYEGEDILSEAINNPTTKEQVIKQFSRLNDTIFELNNVIYEECNVFIPAKLLNVARREIVQALYELKLNSKKKSIKAFKAKEKISFTPREPFFTASVTSKEQYDACVSCGIKEIYFDNTVRRNQNDYKEKEGQLLIGGYGGIYHYRKTNPFITDYSLNVVNSDSCYELFKLGAKRVTLSYELNKTQIEDLISSYYEKNDGYPALEMIVYGRAPMMFSKYCPLKKMNQCGCCKTRSYELKDEHGTFPIITHDDCTTTILNGKILNLLDEVQNIEGVEAFRLNFTVESKEQVIKTINMAMKKLKSKDNQIIFNKETDTRGHFNKEIM</sequence>
<evidence type="ECO:0000313" key="3">
    <source>
        <dbReference type="Proteomes" id="UP000007041"/>
    </source>
</evidence>
<dbReference type="EMBL" id="FP565809">
    <property type="protein sequence ID" value="CBH20228.1"/>
    <property type="molecule type" value="Genomic_DNA"/>
</dbReference>
<reference evidence="3" key="1">
    <citation type="journal article" date="2010" name="BMC Genomics">
        <title>Clostridium sticklandii, a specialist in amino acid degradation:revisiting its metabolism through its genome sequence.</title>
        <authorList>
            <person name="Fonknechten N."/>
            <person name="Chaussonnerie S."/>
            <person name="Tricot S."/>
            <person name="Lajus A."/>
            <person name="Andreesen J.R."/>
            <person name="Perchat N."/>
            <person name="Pelletier E."/>
            <person name="Gouyvenoux M."/>
            <person name="Barbe V."/>
            <person name="Salanoubat M."/>
            <person name="Le Paslier D."/>
            <person name="Weissenbach J."/>
            <person name="Cohen G.N."/>
            <person name="Kreimeyer A."/>
        </authorList>
    </citation>
    <scope>NUCLEOTIDE SEQUENCE [LARGE SCALE GENOMIC DNA]</scope>
    <source>
        <strain evidence="3">ATCC 12662 / DSM 519 / JCM 1433 / CCUG 9281 / NCIMB 10654 / HF</strain>
    </source>
</reference>
<keyword evidence="3" id="KW-1185">Reference proteome</keyword>
<dbReference type="eggNOG" id="COG0826">
    <property type="taxonomic scope" value="Bacteria"/>
</dbReference>
<name>E3PR13_ACESD</name>
<dbReference type="BioCyc" id="CSTI499177:GJE9-102-MONOMER"/>
<dbReference type="Pfam" id="PF01136">
    <property type="entry name" value="Peptidase_U32"/>
    <property type="match status" value="2"/>
</dbReference>
<dbReference type="InterPro" id="IPR001539">
    <property type="entry name" value="Peptidase_U32"/>
</dbReference>
<gene>
    <name evidence="2" type="ordered locus">CLOST_0098</name>
</gene>
<dbReference type="PANTHER" id="PTHR30217">
    <property type="entry name" value="PEPTIDASE U32 FAMILY"/>
    <property type="match status" value="1"/>
</dbReference>
<dbReference type="InterPro" id="IPR051454">
    <property type="entry name" value="RNA/ubiquinone_mod_enzymes"/>
</dbReference>
<dbReference type="AlphaFoldDB" id="E3PR13"/>
<accession>E3PR13</accession>
<protein>
    <submittedName>
        <fullName evidence="2">Putative Peptidase U32</fullName>
    </submittedName>
</protein>
<dbReference type="Proteomes" id="UP000007041">
    <property type="component" value="Chromosome"/>
</dbReference>
<evidence type="ECO:0000259" key="1">
    <source>
        <dbReference type="Pfam" id="PF12392"/>
    </source>
</evidence>
<dbReference type="STRING" id="1511.CLOST_0098"/>
<feature type="domain" description="Peptidase U32 collagenase" evidence="1">
    <location>
        <begin position="378"/>
        <end position="492"/>
    </location>
</feature>
<dbReference type="InterPro" id="IPR020988">
    <property type="entry name" value="Pept_U32_collagenase"/>
</dbReference>
<dbReference type="PROSITE" id="PS01276">
    <property type="entry name" value="PEPTIDASE_U32"/>
    <property type="match status" value="1"/>
</dbReference>
<dbReference type="PANTHER" id="PTHR30217:SF10">
    <property type="entry name" value="23S RRNA 5-HYDROXYCYTIDINE C2501 SYNTHASE"/>
    <property type="match status" value="1"/>
</dbReference>
<dbReference type="Pfam" id="PF12392">
    <property type="entry name" value="DUF3656"/>
    <property type="match status" value="1"/>
</dbReference>
<proteinExistence type="predicted"/>
<organism evidence="2 3">
    <name type="scientific">Acetoanaerobium sticklandii (strain ATCC 12662 / DSM 519 / JCM 1433 / CCUG 9281 / NCIMB 10654 / HF)</name>
    <name type="common">Clostridium sticklandii</name>
    <dbReference type="NCBI Taxonomy" id="499177"/>
    <lineage>
        <taxon>Bacteria</taxon>
        <taxon>Bacillati</taxon>
        <taxon>Bacillota</taxon>
        <taxon>Clostridia</taxon>
        <taxon>Peptostreptococcales</taxon>
        <taxon>Filifactoraceae</taxon>
        <taxon>Acetoanaerobium</taxon>
    </lineage>
</organism>
<dbReference type="KEGG" id="cst:CLOST_0098"/>
<dbReference type="HOGENOM" id="CLU_011540_4_0_9"/>
<evidence type="ECO:0000313" key="2">
    <source>
        <dbReference type="EMBL" id="CBH20228.1"/>
    </source>
</evidence>